<reference evidence="1" key="1">
    <citation type="submission" date="2020-03" db="EMBL/GenBank/DDBJ databases">
        <title>Castanea mollissima Vanexum genome sequencing.</title>
        <authorList>
            <person name="Staton M."/>
        </authorList>
    </citation>
    <scope>NUCLEOTIDE SEQUENCE</scope>
    <source>
        <tissue evidence="1">Leaf</tissue>
    </source>
</reference>
<dbReference type="Proteomes" id="UP000737018">
    <property type="component" value="Unassembled WGS sequence"/>
</dbReference>
<evidence type="ECO:0000313" key="1">
    <source>
        <dbReference type="EMBL" id="KAF3975826.1"/>
    </source>
</evidence>
<dbReference type="EMBL" id="JRKL02000053">
    <property type="protein sequence ID" value="KAF3975826.1"/>
    <property type="molecule type" value="Genomic_DNA"/>
</dbReference>
<name>A0A8J4S534_9ROSI</name>
<protein>
    <submittedName>
        <fullName evidence="1">Uncharacterized protein</fullName>
    </submittedName>
</protein>
<dbReference type="AlphaFoldDB" id="A0A8J4S534"/>
<comment type="caution">
    <text evidence="1">The sequence shown here is derived from an EMBL/GenBank/DDBJ whole genome shotgun (WGS) entry which is preliminary data.</text>
</comment>
<accession>A0A8J4S534</accession>
<proteinExistence type="predicted"/>
<gene>
    <name evidence="1" type="ORF">CMV_000935</name>
</gene>
<organism evidence="1 2">
    <name type="scientific">Castanea mollissima</name>
    <name type="common">Chinese chestnut</name>
    <dbReference type="NCBI Taxonomy" id="60419"/>
    <lineage>
        <taxon>Eukaryota</taxon>
        <taxon>Viridiplantae</taxon>
        <taxon>Streptophyta</taxon>
        <taxon>Embryophyta</taxon>
        <taxon>Tracheophyta</taxon>
        <taxon>Spermatophyta</taxon>
        <taxon>Magnoliopsida</taxon>
        <taxon>eudicotyledons</taxon>
        <taxon>Gunneridae</taxon>
        <taxon>Pentapetalae</taxon>
        <taxon>rosids</taxon>
        <taxon>fabids</taxon>
        <taxon>Fagales</taxon>
        <taxon>Fagaceae</taxon>
        <taxon>Castanea</taxon>
    </lineage>
</organism>
<evidence type="ECO:0000313" key="2">
    <source>
        <dbReference type="Proteomes" id="UP000737018"/>
    </source>
</evidence>
<sequence>MNATWQKFHLQKVHIPIWKPPHYLKDYGMPYNCVNQQGLQEVQLEATLVNMESPQKSDLKCSVQRSESSYI</sequence>
<keyword evidence="2" id="KW-1185">Reference proteome</keyword>